<organism evidence="8 9">
    <name type="scientific">Laceyella putida</name>
    <dbReference type="NCBI Taxonomy" id="110101"/>
    <lineage>
        <taxon>Bacteria</taxon>
        <taxon>Bacillati</taxon>
        <taxon>Bacillota</taxon>
        <taxon>Bacilli</taxon>
        <taxon>Bacillales</taxon>
        <taxon>Thermoactinomycetaceae</taxon>
        <taxon>Laceyella</taxon>
    </lineage>
</organism>
<evidence type="ECO:0000313" key="8">
    <source>
        <dbReference type="EMBL" id="MFC7440381.1"/>
    </source>
</evidence>
<dbReference type="InterPro" id="IPR001254">
    <property type="entry name" value="Trypsin_dom"/>
</dbReference>
<evidence type="ECO:0000256" key="5">
    <source>
        <dbReference type="ARBA" id="ARBA00022825"/>
    </source>
</evidence>
<protein>
    <recommendedName>
        <fullName evidence="6">Serine protease</fullName>
        <ecNumber evidence="6">3.4.21.-</ecNumber>
    </recommendedName>
</protein>
<keyword evidence="4 6" id="KW-0378">Hydrolase</keyword>
<dbReference type="Gene3D" id="2.40.10.10">
    <property type="entry name" value="Trypsin-like serine proteases"/>
    <property type="match status" value="2"/>
</dbReference>
<dbReference type="RefSeq" id="WP_379863626.1">
    <property type="nucleotide sequence ID" value="NZ_JBHTBW010000009.1"/>
</dbReference>
<feature type="domain" description="Peptidase S1" evidence="7">
    <location>
        <begin position="108"/>
        <end position="285"/>
    </location>
</feature>
<sequence length="314" mass="34129">MLIKKRMFSAAVALSFLCSITFPFSGYAVDATSAATVSPHTPVSNKGRTVHPVKQDKDMVKQRFGAYTKGHRGTQERIYLDAPANEAKPQRNAHTESVIGSDNRTRVTDTASYPYSAIVHIVSDIGGCTGWLIGPDTVATAGHCIYDPNNNKWASSATVYPGRDGDSLPYGSANGVEFFSVSGWVQNGDSNYDYGAIKLDKDIGNATGWFGYRYQSGSLNGTAENISGYPGDKTYGTQWQHADQIRETQTYKLLYANDTYGGQSGSPVYQNSYSDCGTCAIAIHTNGVYGGSSYNRGTRITQEVYNNLNTWKAQ</sequence>
<proteinExistence type="inferred from homology"/>
<dbReference type="InterPro" id="IPR050966">
    <property type="entry name" value="Glutamyl_endopeptidase"/>
</dbReference>
<dbReference type="GO" id="GO:0016787">
    <property type="term" value="F:hydrolase activity"/>
    <property type="evidence" value="ECO:0007669"/>
    <property type="project" value="UniProtKB-KW"/>
</dbReference>
<dbReference type="PANTHER" id="PTHR15462:SF8">
    <property type="entry name" value="SERINE PROTEASE"/>
    <property type="match status" value="1"/>
</dbReference>
<dbReference type="PROSITE" id="PS00672">
    <property type="entry name" value="V8_HIS"/>
    <property type="match status" value="1"/>
</dbReference>
<keyword evidence="5 6" id="KW-0720">Serine protease</keyword>
<feature type="chain" id="PRO_5044965278" description="Serine protease" evidence="6">
    <location>
        <begin position="29"/>
        <end position="314"/>
    </location>
</feature>
<evidence type="ECO:0000256" key="2">
    <source>
        <dbReference type="ARBA" id="ARBA00022670"/>
    </source>
</evidence>
<comment type="caution">
    <text evidence="8">The sequence shown here is derived from an EMBL/GenBank/DDBJ whole genome shotgun (WGS) entry which is preliminary data.</text>
</comment>
<evidence type="ECO:0000259" key="7">
    <source>
        <dbReference type="Pfam" id="PF00089"/>
    </source>
</evidence>
<dbReference type="PRINTS" id="PR00839">
    <property type="entry name" value="V8PROTEASE"/>
</dbReference>
<dbReference type="PANTHER" id="PTHR15462">
    <property type="entry name" value="SERINE PROTEASE"/>
    <property type="match status" value="1"/>
</dbReference>
<reference evidence="9" key="1">
    <citation type="journal article" date="2019" name="Int. J. Syst. Evol. Microbiol.">
        <title>The Global Catalogue of Microorganisms (GCM) 10K type strain sequencing project: providing services to taxonomists for standard genome sequencing and annotation.</title>
        <authorList>
            <consortium name="The Broad Institute Genomics Platform"/>
            <consortium name="The Broad Institute Genome Sequencing Center for Infectious Disease"/>
            <person name="Wu L."/>
            <person name="Ma J."/>
        </authorList>
    </citation>
    <scope>NUCLEOTIDE SEQUENCE [LARGE SCALE GENOMIC DNA]</scope>
    <source>
        <strain evidence="9">CGMCC 1.12942</strain>
    </source>
</reference>
<keyword evidence="2 6" id="KW-0645">Protease</keyword>
<evidence type="ECO:0000256" key="6">
    <source>
        <dbReference type="RuleBase" id="RU004296"/>
    </source>
</evidence>
<evidence type="ECO:0000256" key="4">
    <source>
        <dbReference type="ARBA" id="ARBA00022801"/>
    </source>
</evidence>
<feature type="signal peptide" evidence="6">
    <location>
        <begin position="1"/>
        <end position="28"/>
    </location>
</feature>
<gene>
    <name evidence="8" type="ORF">ACFQNG_04320</name>
</gene>
<evidence type="ECO:0000256" key="3">
    <source>
        <dbReference type="ARBA" id="ARBA00022729"/>
    </source>
</evidence>
<keyword evidence="3 6" id="KW-0732">Signal</keyword>
<keyword evidence="9" id="KW-1185">Reference proteome</keyword>
<dbReference type="PROSITE" id="PS00673">
    <property type="entry name" value="V8_SER"/>
    <property type="match status" value="1"/>
</dbReference>
<evidence type="ECO:0000256" key="1">
    <source>
        <dbReference type="ARBA" id="ARBA00008764"/>
    </source>
</evidence>
<accession>A0ABW2RHE2</accession>
<dbReference type="InterPro" id="IPR028301">
    <property type="entry name" value="V8_his_AS"/>
</dbReference>
<dbReference type="Proteomes" id="UP001596500">
    <property type="component" value="Unassembled WGS sequence"/>
</dbReference>
<dbReference type="InterPro" id="IPR043504">
    <property type="entry name" value="Peptidase_S1_PA_chymotrypsin"/>
</dbReference>
<dbReference type="EMBL" id="JBHTBW010000009">
    <property type="protein sequence ID" value="MFC7440381.1"/>
    <property type="molecule type" value="Genomic_DNA"/>
</dbReference>
<dbReference type="InterPro" id="IPR009003">
    <property type="entry name" value="Peptidase_S1_PA"/>
</dbReference>
<dbReference type="InterPro" id="IPR008256">
    <property type="entry name" value="Peptidase_S1B"/>
</dbReference>
<dbReference type="InterPro" id="IPR000126">
    <property type="entry name" value="V8_ser_AS"/>
</dbReference>
<name>A0ABW2RHE2_9BACL</name>
<evidence type="ECO:0000313" key="9">
    <source>
        <dbReference type="Proteomes" id="UP001596500"/>
    </source>
</evidence>
<dbReference type="Pfam" id="PF00089">
    <property type="entry name" value="Trypsin"/>
    <property type="match status" value="1"/>
</dbReference>
<dbReference type="EC" id="3.4.21.-" evidence="6"/>
<dbReference type="SUPFAM" id="SSF50494">
    <property type="entry name" value="Trypsin-like serine proteases"/>
    <property type="match status" value="1"/>
</dbReference>
<comment type="similarity">
    <text evidence="1 6">Belongs to the peptidase S1B family.</text>
</comment>